<dbReference type="RefSeq" id="WP_071718337.1">
    <property type="nucleotide sequence ID" value="NZ_CBCSHB010000003.1"/>
</dbReference>
<gene>
    <name evidence="2" type="ORF">BAU28_08455</name>
</gene>
<name>A0A1J9VHC0_9BACI</name>
<dbReference type="EMBL" id="MAOI01000058">
    <property type="protein sequence ID" value="OJD81043.1"/>
    <property type="molecule type" value="Genomic_DNA"/>
</dbReference>
<evidence type="ECO:0000313" key="3">
    <source>
        <dbReference type="Proteomes" id="UP000182788"/>
    </source>
</evidence>
<proteinExistence type="predicted"/>
<dbReference type="GeneID" id="87591470"/>
<organism evidence="2 3">
    <name type="scientific">Bacillus paramycoides</name>
    <dbReference type="NCBI Taxonomy" id="2026194"/>
    <lineage>
        <taxon>Bacteria</taxon>
        <taxon>Bacillati</taxon>
        <taxon>Bacillota</taxon>
        <taxon>Bacilli</taxon>
        <taxon>Bacillales</taxon>
        <taxon>Bacillaceae</taxon>
        <taxon>Bacillus</taxon>
        <taxon>Bacillus cereus group</taxon>
    </lineage>
</organism>
<evidence type="ECO:0000256" key="1">
    <source>
        <dbReference type="SAM" id="Phobius"/>
    </source>
</evidence>
<evidence type="ECO:0000313" key="2">
    <source>
        <dbReference type="EMBL" id="OJD81043.1"/>
    </source>
</evidence>
<reference evidence="2 3" key="1">
    <citation type="submission" date="2016-06" db="EMBL/GenBank/DDBJ databases">
        <title>First insights into the genetic diversity and population structure of in the Bacillus cereus group bacteria from diverse marine environments.</title>
        <authorList>
            <person name="Liu Y."/>
            <person name="Lai Q."/>
            <person name="Shao Z."/>
        </authorList>
    </citation>
    <scope>NUCLEOTIDE SEQUENCE [LARGE SCALE GENOMIC DNA]</scope>
    <source>
        <strain evidence="2 3">NH24A2</strain>
    </source>
</reference>
<keyword evidence="1" id="KW-0472">Membrane</keyword>
<keyword evidence="1" id="KW-1133">Transmembrane helix</keyword>
<dbReference type="Proteomes" id="UP000182788">
    <property type="component" value="Unassembled WGS sequence"/>
</dbReference>
<sequence>MKKTKQWLRESAFSFSGNVIILYVISFASLQAGLIFGFRHWIHSFHDTTSLEESIAPVFLSLFILFLLLYRKRV</sequence>
<dbReference type="AlphaFoldDB" id="A0A1J9VHC0"/>
<feature type="transmembrane region" description="Helical" evidence="1">
    <location>
        <begin position="54"/>
        <end position="70"/>
    </location>
</feature>
<accession>A0A1J9VHC0</accession>
<comment type="caution">
    <text evidence="2">The sequence shown here is derived from an EMBL/GenBank/DDBJ whole genome shotgun (WGS) entry which is preliminary data.</text>
</comment>
<protein>
    <submittedName>
        <fullName evidence="2">Uncharacterized protein</fullName>
    </submittedName>
</protein>
<keyword evidence="1" id="KW-0812">Transmembrane</keyword>
<feature type="transmembrane region" description="Helical" evidence="1">
    <location>
        <begin position="20"/>
        <end position="42"/>
    </location>
</feature>